<evidence type="ECO:0000313" key="9">
    <source>
        <dbReference type="EMBL" id="GGW74430.1"/>
    </source>
</evidence>
<keyword evidence="10" id="KW-1185">Reference proteome</keyword>
<dbReference type="GO" id="GO:0008324">
    <property type="term" value="F:monoatomic cation transmembrane transporter activity"/>
    <property type="evidence" value="ECO:0007669"/>
    <property type="project" value="InterPro"/>
</dbReference>
<feature type="transmembrane region" description="Helical" evidence="7">
    <location>
        <begin position="174"/>
        <end position="195"/>
    </location>
</feature>
<feature type="transmembrane region" description="Helical" evidence="7">
    <location>
        <begin position="96"/>
        <end position="118"/>
    </location>
</feature>
<feature type="transmembrane region" description="Helical" evidence="7">
    <location>
        <begin position="512"/>
        <end position="533"/>
    </location>
</feature>
<dbReference type="RefSeq" id="WP_189403318.1">
    <property type="nucleotide sequence ID" value="NZ_BMXP01000001.1"/>
</dbReference>
<dbReference type="PANTHER" id="PTHR43652">
    <property type="entry name" value="BASIC AMINO ACID ANTIPORTER YFCC-RELATED"/>
    <property type="match status" value="1"/>
</dbReference>
<dbReference type="Pfam" id="PF03600">
    <property type="entry name" value="CitMHS"/>
    <property type="match status" value="1"/>
</dbReference>
<feature type="transmembrane region" description="Helical" evidence="7">
    <location>
        <begin position="130"/>
        <end position="154"/>
    </location>
</feature>
<dbReference type="PANTHER" id="PTHR43652:SF2">
    <property type="entry name" value="BASIC AMINO ACID ANTIPORTER YFCC-RELATED"/>
    <property type="match status" value="1"/>
</dbReference>
<dbReference type="Pfam" id="PF02080">
    <property type="entry name" value="TrkA_C"/>
    <property type="match status" value="1"/>
</dbReference>
<comment type="caution">
    <text evidence="9">The sequence shown here is derived from an EMBL/GenBank/DDBJ whole genome shotgun (WGS) entry which is preliminary data.</text>
</comment>
<protein>
    <submittedName>
        <fullName evidence="9">SLC13 family permease</fullName>
    </submittedName>
</protein>
<feature type="domain" description="RCK C-terminal" evidence="8">
    <location>
        <begin position="195"/>
        <end position="280"/>
    </location>
</feature>
<evidence type="ECO:0000259" key="8">
    <source>
        <dbReference type="PROSITE" id="PS51202"/>
    </source>
</evidence>
<evidence type="ECO:0000256" key="6">
    <source>
        <dbReference type="ARBA" id="ARBA00023136"/>
    </source>
</evidence>
<feature type="transmembrane region" description="Helical" evidence="7">
    <location>
        <begin position="430"/>
        <end position="448"/>
    </location>
</feature>
<dbReference type="EMBL" id="BMXP01000001">
    <property type="protein sequence ID" value="GGW74430.1"/>
    <property type="molecule type" value="Genomic_DNA"/>
</dbReference>
<accession>A0A918JDT2</accession>
<feature type="transmembrane region" description="Helical" evidence="7">
    <location>
        <begin position="553"/>
        <end position="574"/>
    </location>
</feature>
<feature type="transmembrane region" description="Helical" evidence="7">
    <location>
        <begin position="385"/>
        <end position="418"/>
    </location>
</feature>
<dbReference type="InterPro" id="IPR006037">
    <property type="entry name" value="RCK_C"/>
</dbReference>
<keyword evidence="4" id="KW-0677">Repeat</keyword>
<proteinExistence type="predicted"/>
<dbReference type="Gene3D" id="3.30.70.1450">
    <property type="entry name" value="Regulator of K+ conductance, C-terminal domain"/>
    <property type="match status" value="2"/>
</dbReference>
<dbReference type="InterPro" id="IPR051679">
    <property type="entry name" value="DASS-Related_Transporters"/>
</dbReference>
<reference evidence="9" key="2">
    <citation type="submission" date="2020-09" db="EMBL/GenBank/DDBJ databases">
        <authorList>
            <person name="Sun Q."/>
            <person name="Kim S."/>
        </authorList>
    </citation>
    <scope>NUCLEOTIDE SEQUENCE</scope>
    <source>
        <strain evidence="9">KCTC 22164</strain>
    </source>
</reference>
<evidence type="ECO:0000313" key="10">
    <source>
        <dbReference type="Proteomes" id="UP000631300"/>
    </source>
</evidence>
<evidence type="ECO:0000256" key="2">
    <source>
        <dbReference type="ARBA" id="ARBA00022448"/>
    </source>
</evidence>
<evidence type="ECO:0000256" key="4">
    <source>
        <dbReference type="ARBA" id="ARBA00022737"/>
    </source>
</evidence>
<feature type="transmembrane region" description="Helical" evidence="7">
    <location>
        <begin position="32"/>
        <end position="50"/>
    </location>
</feature>
<dbReference type="AlphaFoldDB" id="A0A918JDT2"/>
<keyword evidence="6 7" id="KW-0472">Membrane</keyword>
<dbReference type="InterPro" id="IPR036721">
    <property type="entry name" value="RCK_C_sf"/>
</dbReference>
<sequence>MDINQILVLGIFFSTILALVFSSQRPSSVFALAVLSLLLTQQLSLEAVLLNLTNKGLITLVLLLLVSSAIDKTALIKRLGRKLVTASFSASYWRMFFLTFSSSALLNNTAIVAALIGPIKQNQHHLASRLLIPLSFAAILGGTVTLIGTSTNLIVDSFLQEHGHPGFNFWDFTLYGLIAGLACGVLLYFLTPLLPQIKNKQDRYREYMVEADVEPGSELIGKTVEENHLRNLPELFLLEIVREGQLISPVTPDLIIMEHDKLIFSGNVEKLDGLSHIKGLTTFAEADGIMRENLTEVLVSNRAQIIGQSIKKLGFRALFDAAVVAIRRDGEQLSGKLGEISLKAGDFLLLAVGPDFQARQNVSKNFFVLSEQKISRPLSVRQEWITLGGFLATVALAAANIISLAVGLLFFAAILVAFRVSSNAEIKRNLPLNLIVVVAGALSLATALEQSGVIALTTTLLLPYLSGTDWFIALVVVYLATVLLTEFVTNNAAAALMFPFAYGLVEIIGAPLMPFALAVAFAASASFISPFGYQTNLLVFNAANYRFSHFARIGLPVSLLYSTIVLILLDITYLQG</sequence>
<comment type="subcellular location">
    <subcellularLocation>
        <location evidence="1">Membrane</location>
        <topology evidence="1">Multi-pass membrane protein</topology>
    </subcellularLocation>
</comment>
<feature type="transmembrane region" description="Helical" evidence="7">
    <location>
        <begin position="460"/>
        <end position="481"/>
    </location>
</feature>
<gene>
    <name evidence="9" type="primary">yfbS</name>
    <name evidence="9" type="ORF">GCM10007391_02990</name>
</gene>
<dbReference type="GO" id="GO:0005886">
    <property type="term" value="C:plasma membrane"/>
    <property type="evidence" value="ECO:0007669"/>
    <property type="project" value="TreeGrafter"/>
</dbReference>
<dbReference type="PROSITE" id="PS51202">
    <property type="entry name" value="RCK_C"/>
    <property type="match status" value="2"/>
</dbReference>
<dbReference type="InterPro" id="IPR004680">
    <property type="entry name" value="Cit_transptr-like_dom"/>
</dbReference>
<feature type="transmembrane region" description="Helical" evidence="7">
    <location>
        <begin position="57"/>
        <end position="76"/>
    </location>
</feature>
<keyword evidence="3 7" id="KW-0812">Transmembrane</keyword>
<evidence type="ECO:0000256" key="7">
    <source>
        <dbReference type="SAM" id="Phobius"/>
    </source>
</evidence>
<reference evidence="9" key="1">
    <citation type="journal article" date="2014" name="Int. J. Syst. Evol. Microbiol.">
        <title>Complete genome sequence of Corynebacterium casei LMG S-19264T (=DSM 44701T), isolated from a smear-ripened cheese.</title>
        <authorList>
            <consortium name="US DOE Joint Genome Institute (JGI-PGF)"/>
            <person name="Walter F."/>
            <person name="Albersmeier A."/>
            <person name="Kalinowski J."/>
            <person name="Ruckert C."/>
        </authorList>
    </citation>
    <scope>NUCLEOTIDE SEQUENCE</scope>
    <source>
        <strain evidence="9">KCTC 22164</strain>
    </source>
</reference>
<evidence type="ECO:0000256" key="3">
    <source>
        <dbReference type="ARBA" id="ARBA00022692"/>
    </source>
</evidence>
<dbReference type="GO" id="GO:0006813">
    <property type="term" value="P:potassium ion transport"/>
    <property type="evidence" value="ECO:0007669"/>
    <property type="project" value="InterPro"/>
</dbReference>
<evidence type="ECO:0000256" key="5">
    <source>
        <dbReference type="ARBA" id="ARBA00022989"/>
    </source>
</evidence>
<evidence type="ECO:0000256" key="1">
    <source>
        <dbReference type="ARBA" id="ARBA00004141"/>
    </source>
</evidence>
<name>A0A918JDT2_9ALTE</name>
<organism evidence="9 10">
    <name type="scientific">Alteromonas halophila</name>
    <dbReference type="NCBI Taxonomy" id="516698"/>
    <lineage>
        <taxon>Bacteria</taxon>
        <taxon>Pseudomonadati</taxon>
        <taxon>Pseudomonadota</taxon>
        <taxon>Gammaproteobacteria</taxon>
        <taxon>Alteromonadales</taxon>
        <taxon>Alteromonadaceae</taxon>
        <taxon>Alteromonas/Salinimonas group</taxon>
        <taxon>Alteromonas</taxon>
    </lineage>
</organism>
<feature type="domain" description="RCK C-terminal" evidence="8">
    <location>
        <begin position="282"/>
        <end position="368"/>
    </location>
</feature>
<keyword evidence="5 7" id="KW-1133">Transmembrane helix</keyword>
<dbReference type="Proteomes" id="UP000631300">
    <property type="component" value="Unassembled WGS sequence"/>
</dbReference>
<dbReference type="SUPFAM" id="SSF116726">
    <property type="entry name" value="TrkA C-terminal domain-like"/>
    <property type="match status" value="2"/>
</dbReference>
<keyword evidence="2" id="KW-0813">Transport</keyword>